<organism evidence="2">
    <name type="scientific">Oryza barthii</name>
    <dbReference type="NCBI Taxonomy" id="65489"/>
    <lineage>
        <taxon>Eukaryota</taxon>
        <taxon>Viridiplantae</taxon>
        <taxon>Streptophyta</taxon>
        <taxon>Embryophyta</taxon>
        <taxon>Tracheophyta</taxon>
        <taxon>Spermatophyta</taxon>
        <taxon>Magnoliopsida</taxon>
        <taxon>Liliopsida</taxon>
        <taxon>Poales</taxon>
        <taxon>Poaceae</taxon>
        <taxon>BOP clade</taxon>
        <taxon>Oryzoideae</taxon>
        <taxon>Oryzeae</taxon>
        <taxon>Oryzinae</taxon>
        <taxon>Oryza</taxon>
    </lineage>
</organism>
<dbReference type="EnsemblPlants" id="OBART01G40350.1">
    <property type="protein sequence ID" value="OBART01G40350.1"/>
    <property type="gene ID" value="OBART01G40350"/>
</dbReference>
<keyword evidence="3" id="KW-1185">Reference proteome</keyword>
<dbReference type="Proteomes" id="UP000026960">
    <property type="component" value="Chromosome 1"/>
</dbReference>
<sequence>MAEWSGGGDEGFRVSDMVGGGGPVLVVVVAGAVVVVEAEGEGEGERGPLEDEDGGAEAADHLEDDGGVVVADVGLELGEEVGGAGEGEQRDGALEDGGEGAPAVWALCHCAGVAGAVKEPEQPAAEKTAVRAWRKRRRTPHGDGRRRRESVRKMQLDAAPRSA</sequence>
<feature type="region of interest" description="Disordered" evidence="1">
    <location>
        <begin position="80"/>
        <end position="99"/>
    </location>
</feature>
<evidence type="ECO:0000313" key="3">
    <source>
        <dbReference type="Proteomes" id="UP000026960"/>
    </source>
</evidence>
<protein>
    <recommendedName>
        <fullName evidence="4">DUF834 domain-containing protein</fullName>
    </recommendedName>
</protein>
<evidence type="ECO:0008006" key="4">
    <source>
        <dbReference type="Google" id="ProtNLM"/>
    </source>
</evidence>
<feature type="region of interest" description="Disordered" evidence="1">
    <location>
        <begin position="119"/>
        <end position="163"/>
    </location>
</feature>
<dbReference type="PaxDb" id="65489-OBART01G40350.1"/>
<evidence type="ECO:0000256" key="1">
    <source>
        <dbReference type="SAM" id="MobiDB-lite"/>
    </source>
</evidence>
<evidence type="ECO:0000313" key="2">
    <source>
        <dbReference type="EnsemblPlants" id="OBART01G40350.1"/>
    </source>
</evidence>
<feature type="region of interest" description="Disordered" evidence="1">
    <location>
        <begin position="39"/>
        <end position="65"/>
    </location>
</feature>
<dbReference type="AlphaFoldDB" id="A0A0D3EXC6"/>
<feature type="compositionally biased region" description="Basic residues" evidence="1">
    <location>
        <begin position="132"/>
        <end position="150"/>
    </location>
</feature>
<name>A0A0D3EXC6_9ORYZ</name>
<reference evidence="2" key="2">
    <citation type="submission" date="2015-03" db="UniProtKB">
        <authorList>
            <consortium name="EnsemblPlants"/>
        </authorList>
    </citation>
    <scope>IDENTIFICATION</scope>
</reference>
<dbReference type="Gramene" id="OBART01G40350.1">
    <property type="protein sequence ID" value="OBART01G40350.1"/>
    <property type="gene ID" value="OBART01G40350"/>
</dbReference>
<dbReference type="STRING" id="65489.A0A0D3EXC6"/>
<accession>A0A0D3EXC6</accession>
<proteinExistence type="predicted"/>
<reference evidence="2" key="1">
    <citation type="journal article" date="2009" name="Rice">
        <title>De Novo Next Generation Sequencing of Plant Genomes.</title>
        <authorList>
            <person name="Rounsley S."/>
            <person name="Marri P.R."/>
            <person name="Yu Y."/>
            <person name="He R."/>
            <person name="Sisneros N."/>
            <person name="Goicoechea J.L."/>
            <person name="Lee S.J."/>
            <person name="Angelova A."/>
            <person name="Kudrna D."/>
            <person name="Luo M."/>
            <person name="Affourtit J."/>
            <person name="Desany B."/>
            <person name="Knight J."/>
            <person name="Niazi F."/>
            <person name="Egholm M."/>
            <person name="Wing R.A."/>
        </authorList>
    </citation>
    <scope>NUCLEOTIDE SEQUENCE [LARGE SCALE GENOMIC DNA]</scope>
    <source>
        <strain evidence="2">cv. IRGC 105608</strain>
    </source>
</reference>
<dbReference type="HOGENOM" id="CLU_1629590_0_0_1"/>